<evidence type="ECO:0000313" key="2">
    <source>
        <dbReference type="EMBL" id="HAF73117.1"/>
    </source>
</evidence>
<protein>
    <recommendedName>
        <fullName evidence="4">Secreted protein</fullName>
    </recommendedName>
</protein>
<organism evidence="2 3">
    <name type="scientific">Corynebacterium variabile</name>
    <dbReference type="NCBI Taxonomy" id="1727"/>
    <lineage>
        <taxon>Bacteria</taxon>
        <taxon>Bacillati</taxon>
        <taxon>Actinomycetota</taxon>
        <taxon>Actinomycetes</taxon>
        <taxon>Mycobacteriales</taxon>
        <taxon>Corynebacteriaceae</taxon>
        <taxon>Corynebacterium</taxon>
    </lineage>
</organism>
<keyword evidence="1" id="KW-0732">Signal</keyword>
<name>A0A3B9QWI7_9CORY</name>
<reference evidence="2 3" key="1">
    <citation type="journal article" date="2018" name="Nat. Biotechnol.">
        <title>A standardized bacterial taxonomy based on genome phylogeny substantially revises the tree of life.</title>
        <authorList>
            <person name="Parks D.H."/>
            <person name="Chuvochina M."/>
            <person name="Waite D.W."/>
            <person name="Rinke C."/>
            <person name="Skarshewski A."/>
            <person name="Chaumeil P.A."/>
            <person name="Hugenholtz P."/>
        </authorList>
    </citation>
    <scope>NUCLEOTIDE SEQUENCE [LARGE SCALE GENOMIC DNA]</scope>
    <source>
        <strain evidence="2">UBA9851</strain>
    </source>
</reference>
<evidence type="ECO:0000256" key="1">
    <source>
        <dbReference type="SAM" id="SignalP"/>
    </source>
</evidence>
<comment type="caution">
    <text evidence="2">The sequence shown here is derived from an EMBL/GenBank/DDBJ whole genome shotgun (WGS) entry which is preliminary data.</text>
</comment>
<accession>A0A3B9QWI7</accession>
<proteinExistence type="predicted"/>
<feature type="signal peptide" evidence="1">
    <location>
        <begin position="1"/>
        <end position="33"/>
    </location>
</feature>
<gene>
    <name evidence="2" type="ORF">DCL06_10115</name>
</gene>
<dbReference type="EMBL" id="DMDD01000238">
    <property type="protein sequence ID" value="HAF73117.1"/>
    <property type="molecule type" value="Genomic_DNA"/>
</dbReference>
<dbReference type="Proteomes" id="UP000260925">
    <property type="component" value="Unassembled WGS sequence"/>
</dbReference>
<feature type="chain" id="PRO_5017601847" description="Secreted protein" evidence="1">
    <location>
        <begin position="34"/>
        <end position="233"/>
    </location>
</feature>
<evidence type="ECO:0008006" key="4">
    <source>
        <dbReference type="Google" id="ProtNLM"/>
    </source>
</evidence>
<dbReference type="AlphaFoldDB" id="A0A3B9QWI7"/>
<evidence type="ECO:0000313" key="3">
    <source>
        <dbReference type="Proteomes" id="UP000260925"/>
    </source>
</evidence>
<sequence>MHPTRRPRRLTAALLAAATALAVPMAVTPSASAQNLPVFPAAPVDSLGRPSPEILNQLENFANQPGMPEEVSGTLLRVISFFRGDGEPGVDLPENGPVFTQFGWPTVATNCIGGTSNAVGTAIAVPGPAALPLPGVGAGQTGFIFTALGTGPAAANQSTAMQVHWLNVANGRMGQTPLAPTGINADGPGTVNGFADTGSGPVVAVLSGGITTDEESGPANCEFAPTVGLTQVA</sequence>